<reference evidence="13 14" key="1">
    <citation type="submission" date="2012-04" db="EMBL/GenBank/DDBJ databases">
        <title>The Genome Sequence of Saprolegnia declina VS20.</title>
        <authorList>
            <consortium name="The Broad Institute Genome Sequencing Platform"/>
            <person name="Russ C."/>
            <person name="Nusbaum C."/>
            <person name="Tyler B."/>
            <person name="van West P."/>
            <person name="Dieguez-Uribeondo J."/>
            <person name="de Bruijn I."/>
            <person name="Tripathy S."/>
            <person name="Jiang R."/>
            <person name="Young S.K."/>
            <person name="Zeng Q."/>
            <person name="Gargeya S."/>
            <person name="Fitzgerald M."/>
            <person name="Haas B."/>
            <person name="Abouelleil A."/>
            <person name="Alvarado L."/>
            <person name="Arachchi H.M."/>
            <person name="Berlin A."/>
            <person name="Chapman S.B."/>
            <person name="Goldberg J."/>
            <person name="Griggs A."/>
            <person name="Gujja S."/>
            <person name="Hansen M."/>
            <person name="Howarth C."/>
            <person name="Imamovic A."/>
            <person name="Larimer J."/>
            <person name="McCowen C."/>
            <person name="Montmayeur A."/>
            <person name="Murphy C."/>
            <person name="Neiman D."/>
            <person name="Pearson M."/>
            <person name="Priest M."/>
            <person name="Roberts A."/>
            <person name="Saif S."/>
            <person name="Shea T."/>
            <person name="Sisk P."/>
            <person name="Sykes S."/>
            <person name="Wortman J."/>
            <person name="Nusbaum C."/>
            <person name="Birren B."/>
        </authorList>
    </citation>
    <scope>NUCLEOTIDE SEQUENCE [LARGE SCALE GENOMIC DNA]</scope>
    <source>
        <strain evidence="13 14">VS20</strain>
    </source>
</reference>
<keyword evidence="5 11" id="KW-0378">Hydrolase</keyword>
<dbReference type="GO" id="GO:0005576">
    <property type="term" value="C:extracellular region"/>
    <property type="evidence" value="ECO:0007669"/>
    <property type="project" value="TreeGrafter"/>
</dbReference>
<evidence type="ECO:0000313" key="14">
    <source>
        <dbReference type="Proteomes" id="UP000030762"/>
    </source>
</evidence>
<organism evidence="13 14">
    <name type="scientific">Saprolegnia diclina (strain VS20)</name>
    <dbReference type="NCBI Taxonomy" id="1156394"/>
    <lineage>
        <taxon>Eukaryota</taxon>
        <taxon>Sar</taxon>
        <taxon>Stramenopiles</taxon>
        <taxon>Oomycota</taxon>
        <taxon>Saprolegniomycetes</taxon>
        <taxon>Saprolegniales</taxon>
        <taxon>Saprolegniaceae</taxon>
        <taxon>Saprolegnia</taxon>
    </lineage>
</organism>
<evidence type="ECO:0000256" key="2">
    <source>
        <dbReference type="ARBA" id="ARBA00012736"/>
    </source>
</evidence>
<dbReference type="InterPro" id="IPR012334">
    <property type="entry name" value="Pectin_lyas_fold"/>
</dbReference>
<name>T0RP78_SAPDV</name>
<dbReference type="GeneID" id="19948762"/>
<protein>
    <recommendedName>
        <fullName evidence="2">endo-polygalacturonase</fullName>
        <ecNumber evidence="2">3.2.1.15</ecNumber>
    </recommendedName>
</protein>
<dbReference type="InterPro" id="IPR006626">
    <property type="entry name" value="PbH1"/>
</dbReference>
<comment type="similarity">
    <text evidence="1 11">Belongs to the glycosyl hydrolase 28 family.</text>
</comment>
<dbReference type="PANTHER" id="PTHR31884">
    <property type="entry name" value="POLYGALACTURONASE"/>
    <property type="match status" value="1"/>
</dbReference>
<dbReference type="InterPro" id="IPR050434">
    <property type="entry name" value="Glycosyl_hydrlase_28"/>
</dbReference>
<evidence type="ECO:0000256" key="3">
    <source>
        <dbReference type="ARBA" id="ARBA00022729"/>
    </source>
</evidence>
<dbReference type="SMART" id="SM00710">
    <property type="entry name" value="PbH1"/>
    <property type="match status" value="6"/>
</dbReference>
<evidence type="ECO:0000256" key="9">
    <source>
        <dbReference type="ARBA" id="ARBA00034074"/>
    </source>
</evidence>
<sequence length="361" mass="36930">MKIFTTIALLVAAAISNTDAAGCDLSGTYNPMSAASIIKSCKAITVTNLNVPGGVTLDLTTLQAGTTVTFKGTTTFGVKNWEGPLIAVSGNKITLDGTGATLDGQGAKYWDGKGGNGGVDKPKFFKSSKLVDSTIKGFKLLNTPVHAFSINTVTNSKYLDITIDNKLGDSKGGHNTDAFDVGSSTGVLISGAIVYNQDDCLAINSGTGITFTNGFCSGGHGLSIGSVGGRSSNIVKDVTISNTKVVNSDNGVRIKTVSGAKGSVSGITYSNIQLENIGKYGIVIEQDYLNGGPTGKPTNGVPITNVTLNKITGSVSSKATNTYILCAQGACSNWKFTGVAVTGGKASTKCSYIPANSNAKC</sequence>
<dbReference type="Proteomes" id="UP000030762">
    <property type="component" value="Unassembled WGS sequence"/>
</dbReference>
<feature type="active site" evidence="10">
    <location>
        <position position="220"/>
    </location>
</feature>
<evidence type="ECO:0000256" key="7">
    <source>
        <dbReference type="ARBA" id="ARBA00023295"/>
    </source>
</evidence>
<keyword evidence="4" id="KW-0677">Repeat</keyword>
<dbReference type="GO" id="GO:0045490">
    <property type="term" value="P:pectin catabolic process"/>
    <property type="evidence" value="ECO:0007669"/>
    <property type="project" value="TreeGrafter"/>
</dbReference>
<dbReference type="GO" id="GO:0071555">
    <property type="term" value="P:cell wall organization"/>
    <property type="evidence" value="ECO:0007669"/>
    <property type="project" value="UniProtKB-KW"/>
</dbReference>
<dbReference type="EMBL" id="JH767155">
    <property type="protein sequence ID" value="EQC34263.1"/>
    <property type="molecule type" value="Genomic_DNA"/>
</dbReference>
<dbReference type="InterPro" id="IPR011050">
    <property type="entry name" value="Pectin_lyase_fold/virulence"/>
</dbReference>
<dbReference type="EC" id="3.2.1.15" evidence="2"/>
<comment type="catalytic activity">
    <reaction evidence="9">
        <text>(1,4-alpha-D-galacturonosyl)n+m + H2O = (1,4-alpha-D-galacturonosyl)n + (1,4-alpha-D-galacturonosyl)m.</text>
        <dbReference type="EC" id="3.2.1.15"/>
    </reaction>
</comment>
<evidence type="ECO:0000256" key="11">
    <source>
        <dbReference type="RuleBase" id="RU361169"/>
    </source>
</evidence>
<keyword evidence="6" id="KW-1015">Disulfide bond</keyword>
<evidence type="ECO:0000256" key="1">
    <source>
        <dbReference type="ARBA" id="ARBA00008834"/>
    </source>
</evidence>
<feature type="chain" id="PRO_5004570990" description="endo-polygalacturonase" evidence="12">
    <location>
        <begin position="21"/>
        <end position="361"/>
    </location>
</feature>
<dbReference type="OMA" id="ACKNSAN"/>
<dbReference type="Gene3D" id="2.160.20.10">
    <property type="entry name" value="Single-stranded right-handed beta-helix, Pectin lyase-like"/>
    <property type="match status" value="1"/>
</dbReference>
<dbReference type="Pfam" id="PF00295">
    <property type="entry name" value="Glyco_hydro_28"/>
    <property type="match status" value="1"/>
</dbReference>
<evidence type="ECO:0000256" key="5">
    <source>
        <dbReference type="ARBA" id="ARBA00022801"/>
    </source>
</evidence>
<proteinExistence type="inferred from homology"/>
<keyword evidence="7 11" id="KW-0326">Glycosidase</keyword>
<evidence type="ECO:0000256" key="6">
    <source>
        <dbReference type="ARBA" id="ARBA00023157"/>
    </source>
</evidence>
<dbReference type="InParanoid" id="T0RP78"/>
<dbReference type="PROSITE" id="PS00502">
    <property type="entry name" value="POLYGALACTURONASE"/>
    <property type="match status" value="1"/>
</dbReference>
<dbReference type="FunFam" id="2.160.20.10:FF:000002">
    <property type="entry name" value="Endopolygalacturonase D"/>
    <property type="match status" value="1"/>
</dbReference>
<feature type="signal peptide" evidence="12">
    <location>
        <begin position="1"/>
        <end position="20"/>
    </location>
</feature>
<accession>T0RP78</accession>
<dbReference type="VEuPathDB" id="FungiDB:SDRG_08035"/>
<evidence type="ECO:0000256" key="10">
    <source>
        <dbReference type="PROSITE-ProRule" id="PRU10052"/>
    </source>
</evidence>
<dbReference type="AlphaFoldDB" id="T0RP78"/>
<evidence type="ECO:0000313" key="13">
    <source>
        <dbReference type="EMBL" id="EQC34263.1"/>
    </source>
</evidence>
<dbReference type="RefSeq" id="XP_008612125.1">
    <property type="nucleotide sequence ID" value="XM_008613903.1"/>
</dbReference>
<keyword evidence="8" id="KW-0961">Cell wall biogenesis/degradation</keyword>
<evidence type="ECO:0000256" key="8">
    <source>
        <dbReference type="ARBA" id="ARBA00023316"/>
    </source>
</evidence>
<keyword evidence="14" id="KW-1185">Reference proteome</keyword>
<evidence type="ECO:0000256" key="12">
    <source>
        <dbReference type="SAM" id="SignalP"/>
    </source>
</evidence>
<dbReference type="OrthoDB" id="68622at2759"/>
<dbReference type="PANTHER" id="PTHR31884:SF1">
    <property type="entry name" value="POLYGALACTURONASE"/>
    <property type="match status" value="1"/>
</dbReference>
<keyword evidence="3 12" id="KW-0732">Signal</keyword>
<evidence type="ECO:0000256" key="4">
    <source>
        <dbReference type="ARBA" id="ARBA00022737"/>
    </source>
</evidence>
<dbReference type="STRING" id="1156394.T0RP78"/>
<dbReference type="SUPFAM" id="SSF51126">
    <property type="entry name" value="Pectin lyase-like"/>
    <property type="match status" value="1"/>
</dbReference>
<dbReference type="GO" id="GO:0004650">
    <property type="term" value="F:polygalacturonase activity"/>
    <property type="evidence" value="ECO:0007669"/>
    <property type="project" value="UniProtKB-EC"/>
</dbReference>
<dbReference type="eggNOG" id="ENOG502QTAW">
    <property type="taxonomic scope" value="Eukaryota"/>
</dbReference>
<gene>
    <name evidence="13" type="ORF">SDRG_08035</name>
</gene>
<dbReference type="InterPro" id="IPR000743">
    <property type="entry name" value="Glyco_hydro_28"/>
</dbReference>